<evidence type="ECO:0000256" key="3">
    <source>
        <dbReference type="ARBA" id="ARBA00022692"/>
    </source>
</evidence>
<evidence type="ECO:0000256" key="6">
    <source>
        <dbReference type="ARBA" id="ARBA00023034"/>
    </source>
</evidence>
<dbReference type="Proteomes" id="UP001412239">
    <property type="component" value="Unassembled WGS sequence"/>
</dbReference>
<dbReference type="GO" id="GO:0000139">
    <property type="term" value="C:Golgi membrane"/>
    <property type="evidence" value="ECO:0007669"/>
    <property type="project" value="UniProtKB-SubCell"/>
</dbReference>
<dbReference type="FunFam" id="1.20.5.110:FF:000057">
    <property type="entry name" value="SNARE complex subunit (Bet1), putative"/>
    <property type="match status" value="1"/>
</dbReference>
<evidence type="ECO:0000256" key="2">
    <source>
        <dbReference type="ARBA" id="ARBA00022448"/>
    </source>
</evidence>
<keyword evidence="7 10" id="KW-0472">Membrane</keyword>
<feature type="transmembrane region" description="Helical" evidence="10">
    <location>
        <begin position="123"/>
        <end position="143"/>
    </location>
</feature>
<organism evidence="12 13">
    <name type="scientific">Tuber aestivum</name>
    <name type="common">summer truffle</name>
    <dbReference type="NCBI Taxonomy" id="59557"/>
    <lineage>
        <taxon>Eukaryota</taxon>
        <taxon>Fungi</taxon>
        <taxon>Dikarya</taxon>
        <taxon>Ascomycota</taxon>
        <taxon>Pezizomycotina</taxon>
        <taxon>Pezizomycetes</taxon>
        <taxon>Pezizales</taxon>
        <taxon>Tuberaceae</taxon>
        <taxon>Tuber</taxon>
    </lineage>
</organism>
<feature type="compositionally biased region" description="Polar residues" evidence="9">
    <location>
        <begin position="42"/>
        <end position="51"/>
    </location>
</feature>
<dbReference type="PROSITE" id="PS50192">
    <property type="entry name" value="T_SNARE"/>
    <property type="match status" value="1"/>
</dbReference>
<dbReference type="SMART" id="SM00397">
    <property type="entry name" value="t_SNARE"/>
    <property type="match status" value="1"/>
</dbReference>
<dbReference type="SUPFAM" id="SSF58038">
    <property type="entry name" value="SNARE fusion complex"/>
    <property type="match status" value="1"/>
</dbReference>
<comment type="subcellular location">
    <subcellularLocation>
        <location evidence="8">Endomembrane system</location>
        <topology evidence="8">Single-pass type IV membrane protein</topology>
    </subcellularLocation>
    <subcellularLocation>
        <location evidence="1">Golgi apparatus membrane</location>
    </subcellularLocation>
</comment>
<dbReference type="InterPro" id="IPR039899">
    <property type="entry name" value="BET1_SNARE"/>
</dbReference>
<protein>
    <recommendedName>
        <fullName evidence="11">t-SNARE coiled-coil homology domain-containing protein</fullName>
    </recommendedName>
</protein>
<evidence type="ECO:0000256" key="8">
    <source>
        <dbReference type="ARBA" id="ARBA00046280"/>
    </source>
</evidence>
<dbReference type="AlphaFoldDB" id="A0A292PUY0"/>
<evidence type="ECO:0000256" key="7">
    <source>
        <dbReference type="ARBA" id="ARBA00023136"/>
    </source>
</evidence>
<sequence>MASSSDRYGSHLHQRDARAHLFGDPNGSGAPPRGMAQYRPATPNSRGQYSASVMEELESQNDAQVEGLSAKVKMLKEITEAIGDEVRSSSTLMSSMNDSFDNTRIRLRGTMNSMLRMAKRAGVGWKAWALFLVAVVGLFWYVWLF</sequence>
<name>A0A292PUY0_9PEZI</name>
<dbReference type="EMBL" id="LN891025">
    <property type="protein sequence ID" value="CUS11346.1"/>
    <property type="molecule type" value="Genomic_DNA"/>
</dbReference>
<gene>
    <name evidence="12" type="ORF">GSTUAT00004623001</name>
</gene>
<feature type="domain" description="T-SNARE coiled-coil homology" evidence="11">
    <location>
        <begin position="55"/>
        <end position="117"/>
    </location>
</feature>
<evidence type="ECO:0000256" key="1">
    <source>
        <dbReference type="ARBA" id="ARBA00004394"/>
    </source>
</evidence>
<proteinExistence type="predicted"/>
<evidence type="ECO:0000256" key="9">
    <source>
        <dbReference type="SAM" id="MobiDB-lite"/>
    </source>
</evidence>
<evidence type="ECO:0000256" key="4">
    <source>
        <dbReference type="ARBA" id="ARBA00022927"/>
    </source>
</evidence>
<keyword evidence="4" id="KW-0653">Protein transport</keyword>
<keyword evidence="3 10" id="KW-0812">Transmembrane</keyword>
<feature type="region of interest" description="Disordered" evidence="9">
    <location>
        <begin position="19"/>
        <end position="53"/>
    </location>
</feature>
<accession>A0A292PUY0</accession>
<reference evidence="12" key="1">
    <citation type="submission" date="2015-10" db="EMBL/GenBank/DDBJ databases">
        <authorList>
            <person name="Regsiter A."/>
            <person name="william w."/>
        </authorList>
    </citation>
    <scope>NUCLEOTIDE SEQUENCE</scope>
    <source>
        <strain evidence="12">Montdore</strain>
    </source>
</reference>
<evidence type="ECO:0000256" key="10">
    <source>
        <dbReference type="SAM" id="Phobius"/>
    </source>
</evidence>
<dbReference type="Gene3D" id="1.20.5.110">
    <property type="match status" value="1"/>
</dbReference>
<evidence type="ECO:0000259" key="11">
    <source>
        <dbReference type="PROSITE" id="PS50192"/>
    </source>
</evidence>
<dbReference type="GO" id="GO:0015031">
    <property type="term" value="P:protein transport"/>
    <property type="evidence" value="ECO:0007669"/>
    <property type="project" value="UniProtKB-KW"/>
</dbReference>
<dbReference type="PANTHER" id="PTHR12791">
    <property type="entry name" value="GOLGI SNARE BET1-RELATED"/>
    <property type="match status" value="1"/>
</dbReference>
<evidence type="ECO:0000313" key="13">
    <source>
        <dbReference type="Proteomes" id="UP001412239"/>
    </source>
</evidence>
<dbReference type="InterPro" id="IPR000727">
    <property type="entry name" value="T_SNARE_dom"/>
</dbReference>
<evidence type="ECO:0000313" key="12">
    <source>
        <dbReference type="EMBL" id="CUS11346.1"/>
    </source>
</evidence>
<keyword evidence="2" id="KW-0813">Transport</keyword>
<keyword evidence="13" id="KW-1185">Reference proteome</keyword>
<dbReference type="CDD" id="cd15853">
    <property type="entry name" value="SNARE_Bet1"/>
    <property type="match status" value="1"/>
</dbReference>
<evidence type="ECO:0000256" key="5">
    <source>
        <dbReference type="ARBA" id="ARBA00022989"/>
    </source>
</evidence>
<keyword evidence="5 10" id="KW-1133">Transmembrane helix</keyword>
<keyword evidence="6" id="KW-0333">Golgi apparatus</keyword>